<feature type="region of interest" description="Disordered" evidence="1">
    <location>
        <begin position="26"/>
        <end position="46"/>
    </location>
</feature>
<dbReference type="HOGENOM" id="CLU_095398_0_0_1"/>
<reference evidence="2 3" key="1">
    <citation type="journal article" date="2011" name="PLoS Genet.">
        <title>Genome sequencing and comparative transcriptomics of the model entomopathogenic fungi Metarhizium anisopliae and M. acridum.</title>
        <authorList>
            <person name="Gao Q."/>
            <person name="Jin K."/>
            <person name="Ying S.H."/>
            <person name="Zhang Y."/>
            <person name="Xiao G."/>
            <person name="Shang Y."/>
            <person name="Duan Z."/>
            <person name="Hu X."/>
            <person name="Xie X.Q."/>
            <person name="Zhou G."/>
            <person name="Peng G."/>
            <person name="Luo Z."/>
            <person name="Huang W."/>
            <person name="Wang B."/>
            <person name="Fang W."/>
            <person name="Wang S."/>
            <person name="Zhong Y."/>
            <person name="Ma L.J."/>
            <person name="St Leger R.J."/>
            <person name="Zhao G.P."/>
            <person name="Pei Y."/>
            <person name="Feng M.G."/>
            <person name="Xia Y."/>
            <person name="Wang C."/>
        </authorList>
    </citation>
    <scope>NUCLEOTIDE SEQUENCE [LARGE SCALE GENOMIC DNA]</scope>
    <source>
        <strain evidence="2 3">CQMa 102</strain>
    </source>
</reference>
<feature type="region of interest" description="Disordered" evidence="1">
    <location>
        <begin position="106"/>
        <end position="152"/>
    </location>
</feature>
<dbReference type="AlphaFoldDB" id="E9DVU3"/>
<organism evidence="3">
    <name type="scientific">Metarhizium acridum (strain CQMa 102)</name>
    <dbReference type="NCBI Taxonomy" id="655827"/>
    <lineage>
        <taxon>Eukaryota</taxon>
        <taxon>Fungi</taxon>
        <taxon>Dikarya</taxon>
        <taxon>Ascomycota</taxon>
        <taxon>Pezizomycotina</taxon>
        <taxon>Sordariomycetes</taxon>
        <taxon>Hypocreomycetidae</taxon>
        <taxon>Hypocreales</taxon>
        <taxon>Clavicipitaceae</taxon>
        <taxon>Metarhizium</taxon>
    </lineage>
</organism>
<dbReference type="EMBL" id="GL698477">
    <property type="protein sequence ID" value="EFY92140.1"/>
    <property type="molecule type" value="Genomic_DNA"/>
</dbReference>
<accession>E9DVU3</accession>
<proteinExistence type="predicted"/>
<evidence type="ECO:0000313" key="2">
    <source>
        <dbReference type="EMBL" id="EFY92140.1"/>
    </source>
</evidence>
<dbReference type="KEGG" id="maw:19246052"/>
<protein>
    <submittedName>
        <fullName evidence="2">Uncharacterized protein</fullName>
    </submittedName>
</protein>
<feature type="compositionally biased region" description="Pro residues" evidence="1">
    <location>
        <begin position="112"/>
        <end position="128"/>
    </location>
</feature>
<dbReference type="Proteomes" id="UP000002499">
    <property type="component" value="Unassembled WGS sequence"/>
</dbReference>
<dbReference type="InParanoid" id="E9DVU3"/>
<sequence>MGIPFPAHQERTCGYFSWASPLGSSSNELVGKASHRTSQDETAPDDICVPSPDMSYRFGTNGTQNTNSMDTGVNQVGLDDESTGFIPIMLDDKSTGFIPIGLEQGQARHPRLPPQPGPPPARPLPPAPTSRTRRTPKNAQNPASQAQTIPGVAEGPVTDVLTTGFYQVMGDISTWTEIYHFAGQKGIDGTTGEYYTTLVAALEDALESENLSEEQENEVFDYLGWPFFCETCKKVKHACEFSSCCREFWDEKLGGLVFLHGECGPCEDKRLRAALESRANTRSRARPTRRRA</sequence>
<evidence type="ECO:0000313" key="3">
    <source>
        <dbReference type="Proteomes" id="UP000002499"/>
    </source>
</evidence>
<name>E9DVU3_METAQ</name>
<gene>
    <name evidence="2" type="ORF">MAC_01741</name>
</gene>
<evidence type="ECO:0000256" key="1">
    <source>
        <dbReference type="SAM" id="MobiDB-lite"/>
    </source>
</evidence>
<dbReference type="GeneID" id="19246052"/>
<keyword evidence="3" id="KW-1185">Reference proteome</keyword>
<feature type="compositionally biased region" description="Polar residues" evidence="1">
    <location>
        <begin position="137"/>
        <end position="148"/>
    </location>
</feature>
<dbReference type="OrthoDB" id="10389976at2759"/>